<reference evidence="2 3" key="1">
    <citation type="submission" date="2018-08" db="EMBL/GenBank/DDBJ databases">
        <title>Bacillus jemisoniae sp. nov., Bacillus chryseoplanitiae sp. nov., Bacillus resnikiae sp. nov., and Bacillus frankliniae sp. nov., isolated from Viking spacecraft and associated surfaces.</title>
        <authorList>
            <person name="Seuylemezian A."/>
            <person name="Vaishampayan P."/>
        </authorList>
    </citation>
    <scope>NUCLEOTIDE SEQUENCE [LARGE SCALE GENOMIC DNA]</scope>
    <source>
        <strain evidence="2 3">JJ-247</strain>
    </source>
</reference>
<dbReference type="OrthoDB" id="2921231at2"/>
<dbReference type="AlphaFoldDB" id="A0A398BCW2"/>
<dbReference type="InterPro" id="IPR001387">
    <property type="entry name" value="Cro/C1-type_HTH"/>
</dbReference>
<protein>
    <submittedName>
        <fullName evidence="2">XRE family transcriptional regulator</fullName>
    </submittedName>
</protein>
<accession>A0A398BCW2</accession>
<dbReference type="RefSeq" id="WP_119112483.1">
    <property type="nucleotide sequence ID" value="NZ_JABUHL010000002.1"/>
</dbReference>
<dbReference type="SUPFAM" id="SSF47413">
    <property type="entry name" value="lambda repressor-like DNA-binding domains"/>
    <property type="match status" value="1"/>
</dbReference>
<dbReference type="InterPro" id="IPR010982">
    <property type="entry name" value="Lambda_DNA-bd_dom_sf"/>
</dbReference>
<dbReference type="Proteomes" id="UP000265816">
    <property type="component" value="Unassembled WGS sequence"/>
</dbReference>
<evidence type="ECO:0000313" key="2">
    <source>
        <dbReference type="EMBL" id="RID85630.1"/>
    </source>
</evidence>
<dbReference type="GO" id="GO:0003677">
    <property type="term" value="F:DNA binding"/>
    <property type="evidence" value="ECO:0007669"/>
    <property type="project" value="InterPro"/>
</dbReference>
<keyword evidence="3" id="KW-1185">Reference proteome</keyword>
<evidence type="ECO:0000313" key="3">
    <source>
        <dbReference type="Proteomes" id="UP000265816"/>
    </source>
</evidence>
<proteinExistence type="predicted"/>
<dbReference type="CDD" id="cd00093">
    <property type="entry name" value="HTH_XRE"/>
    <property type="match status" value="1"/>
</dbReference>
<feature type="domain" description="HTH cro/C1-type" evidence="1">
    <location>
        <begin position="6"/>
        <end position="52"/>
    </location>
</feature>
<dbReference type="Gene3D" id="1.10.260.40">
    <property type="entry name" value="lambda repressor-like DNA-binding domains"/>
    <property type="match status" value="1"/>
</dbReference>
<comment type="caution">
    <text evidence="2">The sequence shown here is derived from an EMBL/GenBank/DDBJ whole genome shotgun (WGS) entry which is preliminary data.</text>
</comment>
<evidence type="ECO:0000259" key="1">
    <source>
        <dbReference type="Pfam" id="PF13443"/>
    </source>
</evidence>
<gene>
    <name evidence="2" type="ORF">D1970_08730</name>
</gene>
<organism evidence="2 3">
    <name type="scientific">Mesobacillus zeae</name>
    <dbReference type="NCBI Taxonomy" id="1917180"/>
    <lineage>
        <taxon>Bacteria</taxon>
        <taxon>Bacillati</taxon>
        <taxon>Bacillota</taxon>
        <taxon>Bacilli</taxon>
        <taxon>Bacillales</taxon>
        <taxon>Bacillaceae</taxon>
        <taxon>Mesobacillus</taxon>
    </lineage>
</organism>
<dbReference type="Pfam" id="PF13443">
    <property type="entry name" value="HTH_26"/>
    <property type="match status" value="1"/>
</dbReference>
<name>A0A398BCW2_9BACI</name>
<dbReference type="EMBL" id="QWVT01000015">
    <property type="protein sequence ID" value="RID85630.1"/>
    <property type="molecule type" value="Genomic_DNA"/>
</dbReference>
<sequence>MSTSEKLKNYIKENGLKYGFVAEKSGIDPKKFSRIINGQTRLTVEELEVICKKGLSVSPSLFLK</sequence>